<feature type="region of interest" description="Disordered" evidence="1">
    <location>
        <begin position="32"/>
        <end position="62"/>
    </location>
</feature>
<feature type="non-terminal residue" evidence="2">
    <location>
        <position position="1"/>
    </location>
</feature>
<evidence type="ECO:0000256" key="1">
    <source>
        <dbReference type="SAM" id="MobiDB-lite"/>
    </source>
</evidence>
<keyword evidence="3" id="KW-1185">Reference proteome</keyword>
<gene>
    <name evidence="2" type="ORF">RFULGI_LOCUS10330</name>
</gene>
<sequence length="95" mass="11049">PAFSSTNKKSDNLRIKSSSRIQKLLREKKKSMTSLYLESSSSEEELQYAPEFKPSSPTHEENTRVVSFYENPDSAHSEDRFYSLDWEQDVDRSLP</sequence>
<dbReference type="EMBL" id="CAJVPZ010020197">
    <property type="protein sequence ID" value="CAG8699052.1"/>
    <property type="molecule type" value="Genomic_DNA"/>
</dbReference>
<comment type="caution">
    <text evidence="2">The sequence shown here is derived from an EMBL/GenBank/DDBJ whole genome shotgun (WGS) entry which is preliminary data.</text>
</comment>
<name>A0A9N9HP44_9GLOM</name>
<evidence type="ECO:0000313" key="2">
    <source>
        <dbReference type="EMBL" id="CAG8699052.1"/>
    </source>
</evidence>
<dbReference type="OrthoDB" id="433924at2759"/>
<dbReference type="AlphaFoldDB" id="A0A9N9HP44"/>
<evidence type="ECO:0000313" key="3">
    <source>
        <dbReference type="Proteomes" id="UP000789396"/>
    </source>
</evidence>
<accession>A0A9N9HP44</accession>
<protein>
    <submittedName>
        <fullName evidence="2">19442_t:CDS:1</fullName>
    </submittedName>
</protein>
<dbReference type="Proteomes" id="UP000789396">
    <property type="component" value="Unassembled WGS sequence"/>
</dbReference>
<reference evidence="2" key="1">
    <citation type="submission" date="2021-06" db="EMBL/GenBank/DDBJ databases">
        <authorList>
            <person name="Kallberg Y."/>
            <person name="Tangrot J."/>
            <person name="Rosling A."/>
        </authorList>
    </citation>
    <scope>NUCLEOTIDE SEQUENCE</scope>
    <source>
        <strain evidence="2">IN212</strain>
    </source>
</reference>
<organism evidence="2 3">
    <name type="scientific">Racocetra fulgida</name>
    <dbReference type="NCBI Taxonomy" id="60492"/>
    <lineage>
        <taxon>Eukaryota</taxon>
        <taxon>Fungi</taxon>
        <taxon>Fungi incertae sedis</taxon>
        <taxon>Mucoromycota</taxon>
        <taxon>Glomeromycotina</taxon>
        <taxon>Glomeromycetes</taxon>
        <taxon>Diversisporales</taxon>
        <taxon>Gigasporaceae</taxon>
        <taxon>Racocetra</taxon>
    </lineage>
</organism>
<proteinExistence type="predicted"/>